<keyword evidence="2" id="KW-1133">Transmembrane helix</keyword>
<evidence type="ECO:0000313" key="3">
    <source>
        <dbReference type="EMBL" id="ONK62841.1"/>
    </source>
</evidence>
<feature type="region of interest" description="Disordered" evidence="1">
    <location>
        <begin position="1"/>
        <end position="31"/>
    </location>
</feature>
<dbReference type="EMBL" id="CM007387">
    <property type="protein sequence ID" value="ONK62841.1"/>
    <property type="molecule type" value="Genomic_DNA"/>
</dbReference>
<feature type="transmembrane region" description="Helical" evidence="2">
    <location>
        <begin position="46"/>
        <end position="68"/>
    </location>
</feature>
<dbReference type="AlphaFoldDB" id="A0A5P1EDQ7"/>
<proteinExistence type="predicted"/>
<gene>
    <name evidence="3" type="ORF">A4U43_C07F8680</name>
</gene>
<dbReference type="Proteomes" id="UP000243459">
    <property type="component" value="Chromosome 7"/>
</dbReference>
<keyword evidence="2" id="KW-0812">Transmembrane</keyword>
<evidence type="ECO:0008006" key="5">
    <source>
        <dbReference type="Google" id="ProtNLM"/>
    </source>
</evidence>
<evidence type="ECO:0000256" key="1">
    <source>
        <dbReference type="SAM" id="MobiDB-lite"/>
    </source>
</evidence>
<name>A0A5P1EDQ7_ASPOF</name>
<evidence type="ECO:0000313" key="4">
    <source>
        <dbReference type="Proteomes" id="UP000243459"/>
    </source>
</evidence>
<protein>
    <recommendedName>
        <fullName evidence="5">Ribosomal protein L34e superfamily protein</fullName>
    </recommendedName>
</protein>
<dbReference type="PANTHER" id="PTHR47479">
    <property type="entry name" value="OS05G0393200 PROTEIN"/>
    <property type="match status" value="1"/>
</dbReference>
<keyword evidence="4" id="KW-1185">Reference proteome</keyword>
<dbReference type="OMA" id="FSYIFHS"/>
<evidence type="ECO:0000256" key="2">
    <source>
        <dbReference type="SAM" id="Phobius"/>
    </source>
</evidence>
<organism evidence="3 4">
    <name type="scientific">Asparagus officinalis</name>
    <name type="common">Garden asparagus</name>
    <dbReference type="NCBI Taxonomy" id="4686"/>
    <lineage>
        <taxon>Eukaryota</taxon>
        <taxon>Viridiplantae</taxon>
        <taxon>Streptophyta</taxon>
        <taxon>Embryophyta</taxon>
        <taxon>Tracheophyta</taxon>
        <taxon>Spermatophyta</taxon>
        <taxon>Magnoliopsida</taxon>
        <taxon>Liliopsida</taxon>
        <taxon>Asparagales</taxon>
        <taxon>Asparagaceae</taxon>
        <taxon>Asparagoideae</taxon>
        <taxon>Asparagus</taxon>
    </lineage>
</organism>
<dbReference type="PANTHER" id="PTHR47479:SF2">
    <property type="entry name" value="OS05G0393200 PROTEIN"/>
    <property type="match status" value="1"/>
</dbReference>
<dbReference type="InterPro" id="IPR044196">
    <property type="entry name" value="At5g19025-like"/>
</dbReference>
<dbReference type="Gramene" id="ONK62841">
    <property type="protein sequence ID" value="ONK62841"/>
    <property type="gene ID" value="A4U43_C07F8680"/>
</dbReference>
<sequence>MPPSSSSSSSSSLPVSKSKRQNPNPSNPTSFSSCCNHSSPAATLDLLILILVLFSCSFLVLSSLSHLLRVLSQTLTLSTNPLSFLLSFLLLLLLLLPLLRTSRFCSRKCRNPRCKGLKKALEFDVQIQTEDCVREKGKVWKEIEDLPWKGGQQGRNPDYEVLRAELRKMAPLNGRAVLLFRARCGCPLAKLEAWGPKKGPRRSRR</sequence>
<feature type="transmembrane region" description="Helical" evidence="2">
    <location>
        <begin position="80"/>
        <end position="99"/>
    </location>
</feature>
<accession>A0A5P1EDQ7</accession>
<keyword evidence="2" id="KW-0472">Membrane</keyword>
<reference evidence="4" key="1">
    <citation type="journal article" date="2017" name="Nat. Commun.">
        <title>The asparagus genome sheds light on the origin and evolution of a young Y chromosome.</title>
        <authorList>
            <person name="Harkess A."/>
            <person name="Zhou J."/>
            <person name="Xu C."/>
            <person name="Bowers J.E."/>
            <person name="Van der Hulst R."/>
            <person name="Ayyampalayam S."/>
            <person name="Mercati F."/>
            <person name="Riccardi P."/>
            <person name="McKain M.R."/>
            <person name="Kakrana A."/>
            <person name="Tang H."/>
            <person name="Ray J."/>
            <person name="Groenendijk J."/>
            <person name="Arikit S."/>
            <person name="Mathioni S.M."/>
            <person name="Nakano M."/>
            <person name="Shan H."/>
            <person name="Telgmann-Rauber A."/>
            <person name="Kanno A."/>
            <person name="Yue Z."/>
            <person name="Chen H."/>
            <person name="Li W."/>
            <person name="Chen Y."/>
            <person name="Xu X."/>
            <person name="Zhang Y."/>
            <person name="Luo S."/>
            <person name="Chen H."/>
            <person name="Gao J."/>
            <person name="Mao Z."/>
            <person name="Pires J.C."/>
            <person name="Luo M."/>
            <person name="Kudrna D."/>
            <person name="Wing R.A."/>
            <person name="Meyers B.C."/>
            <person name="Yi K."/>
            <person name="Kong H."/>
            <person name="Lavrijsen P."/>
            <person name="Sunseri F."/>
            <person name="Falavigna A."/>
            <person name="Ye Y."/>
            <person name="Leebens-Mack J.H."/>
            <person name="Chen G."/>
        </authorList>
    </citation>
    <scope>NUCLEOTIDE SEQUENCE [LARGE SCALE GENOMIC DNA]</scope>
    <source>
        <strain evidence="4">cv. DH0086</strain>
    </source>
</reference>